<protein>
    <submittedName>
        <fullName evidence="2">Uncharacterized protein</fullName>
    </submittedName>
</protein>
<dbReference type="AlphaFoldDB" id="A0A4Q4QXH0"/>
<organism evidence="2 3">
    <name type="scientific">Alternaria arborescens</name>
    <dbReference type="NCBI Taxonomy" id="156630"/>
    <lineage>
        <taxon>Eukaryota</taxon>
        <taxon>Fungi</taxon>
        <taxon>Dikarya</taxon>
        <taxon>Ascomycota</taxon>
        <taxon>Pezizomycotina</taxon>
        <taxon>Dothideomycetes</taxon>
        <taxon>Pleosporomycetidae</taxon>
        <taxon>Pleosporales</taxon>
        <taxon>Pleosporineae</taxon>
        <taxon>Pleosporaceae</taxon>
        <taxon>Alternaria</taxon>
        <taxon>Alternaria sect. Alternaria</taxon>
    </lineage>
</organism>
<evidence type="ECO:0000313" key="3">
    <source>
        <dbReference type="Proteomes" id="UP000293823"/>
    </source>
</evidence>
<reference evidence="3" key="1">
    <citation type="journal article" date="2019" name="bioRxiv">
        <title>Genomics, evolutionary history and diagnostics of the Alternaria alternata species group including apple and Asian pear pathotypes.</title>
        <authorList>
            <person name="Armitage A.D."/>
            <person name="Cockerton H.M."/>
            <person name="Sreenivasaprasad S."/>
            <person name="Woodhall J.W."/>
            <person name="Lane C.R."/>
            <person name="Harrison R.J."/>
            <person name="Clarkson J.P."/>
        </authorList>
    </citation>
    <scope>NUCLEOTIDE SEQUENCE [LARGE SCALE GENOMIC DNA]</scope>
    <source>
        <strain evidence="3">RGR 97.0016</strain>
    </source>
</reference>
<sequence length="762" mass="86220">MVYFTSDSVPAAHAALSVSEAGDWNDIRDGCPIPGLKRPTVGFRVTKYFKSRRLKSEFLPGMQGEVLKREGSGLYVRCKDLFDAKEDPLKEWVHEDDIEIGTKLYGDWSMDVCNIPRAPSKFTEAENALFKDPKCQHLALGISTFLRKLAETNPDCLMEADLKRLGGTSGNNVTWITTRVLIGVQKAGLLGVLNNPQFTMEELEANANLNCEQFIGQDKAGIYFRRYIGLKPTPNRSKKPLSLYVGQTVDFYKRCQSWASSSKQHEDVKAQSGPVKMLALCRLEKDFYKEHKFIVEQLFTSLLQTYKQALLDRNPDFGDDRGKFHMNNCCDMDKIASAAAKESKWTGAVQRISFWAGSYSACAGLNHQSPISEARLHEPNTWLESRGFVQDKKDPSKSFPISNFTCVVPKKMTVLDPTPKMSSKNNWFIVFDVKNWETNEYCLRITQALPDDFSSNSEDFPINNSYYNITIEVRTDWKPHPYSWARLPLIGPFMDWDRANSWAININWVSPSGEYRVKYFHCLRPYMKMTSKSDAAIQPYARGIEMIRWLYRENIPAEQQHRWIQTPPFAKTKLVDYDYVRQMIKIKATEPVTTTAPISSNRKKQEIIKAEMEGRGPHGDFGIQNVGLTLAEAKARGGKWASRSKCDSCAFFGRNTGPGTCQLVPGKKYCGNCKEIFGRHFCSWTLGIPSVSRGIGNPGNSFADLDVQGDTVNALLRSALHGTRGSTGDAMPDTDPLVMEIDQGEQDAWKPTEEKEEEDEFF</sequence>
<keyword evidence="3" id="KW-1185">Reference proteome</keyword>
<evidence type="ECO:0000256" key="1">
    <source>
        <dbReference type="SAM" id="MobiDB-lite"/>
    </source>
</evidence>
<dbReference type="Proteomes" id="UP000293823">
    <property type="component" value="Unassembled WGS sequence"/>
</dbReference>
<gene>
    <name evidence="2" type="ORF">AA0113_g9942</name>
</gene>
<evidence type="ECO:0000313" key="2">
    <source>
        <dbReference type="EMBL" id="RYO48455.1"/>
    </source>
</evidence>
<comment type="caution">
    <text evidence="2">The sequence shown here is derived from an EMBL/GenBank/DDBJ whole genome shotgun (WGS) entry which is preliminary data.</text>
</comment>
<name>A0A4Q4QXH0_9PLEO</name>
<dbReference type="OrthoDB" id="4788824at2759"/>
<accession>A0A4Q4QXH0</accession>
<proteinExistence type="predicted"/>
<dbReference type="EMBL" id="PEJP01000048">
    <property type="protein sequence ID" value="RYO48455.1"/>
    <property type="molecule type" value="Genomic_DNA"/>
</dbReference>
<feature type="region of interest" description="Disordered" evidence="1">
    <location>
        <begin position="742"/>
        <end position="762"/>
    </location>
</feature>